<name>A0ABT7SS56_9GAMM</name>
<dbReference type="Proteomes" id="UP001241056">
    <property type="component" value="Unassembled WGS sequence"/>
</dbReference>
<dbReference type="EMBL" id="JAUCDY010000017">
    <property type="protein sequence ID" value="MDM7858829.1"/>
    <property type="molecule type" value="Genomic_DNA"/>
</dbReference>
<dbReference type="RefSeq" id="WP_289411679.1">
    <property type="nucleotide sequence ID" value="NZ_JAUCDY010000017.1"/>
</dbReference>
<evidence type="ECO:0000313" key="1">
    <source>
        <dbReference type="EMBL" id="MDM7858829.1"/>
    </source>
</evidence>
<protein>
    <submittedName>
        <fullName evidence="1">Uncharacterized protein</fullName>
    </submittedName>
</protein>
<proteinExistence type="predicted"/>
<organism evidence="1 2">
    <name type="scientific">Thiopseudomonas acetoxidans</name>
    <dbReference type="NCBI Taxonomy" id="3041622"/>
    <lineage>
        <taxon>Bacteria</taxon>
        <taxon>Pseudomonadati</taxon>
        <taxon>Pseudomonadota</taxon>
        <taxon>Gammaproteobacteria</taxon>
        <taxon>Pseudomonadales</taxon>
        <taxon>Pseudomonadaceae</taxon>
        <taxon>Thiopseudomonas</taxon>
    </lineage>
</organism>
<reference evidence="1 2" key="1">
    <citation type="submission" date="2023-06" db="EMBL/GenBank/DDBJ databases">
        <title>Thiopseudomonas sp. CY1220 draft genome sequence.</title>
        <authorList>
            <person name="Zhao G."/>
            <person name="An M."/>
        </authorList>
    </citation>
    <scope>NUCLEOTIDE SEQUENCE [LARGE SCALE GENOMIC DNA]</scope>
    <source>
        <strain evidence="1 2">CY1220</strain>
    </source>
</reference>
<evidence type="ECO:0000313" key="2">
    <source>
        <dbReference type="Proteomes" id="UP001241056"/>
    </source>
</evidence>
<sequence length="202" mass="23962">MFIGQTENDASLIDEAGRILKVDCFLEDIERIVGSRNLIYKPHPYDMRFAKKEYRALKRHTRLSTQIIKGDTYSLLASDLSFETLTISSGTCQEALFFNKKPFYLFKPICNPWDHLHVRLLEFCSPAFWAECLGYKSSKNLITMSYHPDNVMRRFHDVWWGYSDFMINNDQFWLHAYKTSRKNEILRYIDSLKNNLIKLLRP</sequence>
<gene>
    <name evidence="1" type="ORF">QEZ41_11190</name>
</gene>
<comment type="caution">
    <text evidence="1">The sequence shown here is derived from an EMBL/GenBank/DDBJ whole genome shotgun (WGS) entry which is preliminary data.</text>
</comment>
<accession>A0ABT7SS56</accession>
<keyword evidence="2" id="KW-1185">Reference proteome</keyword>